<accession>A0A5N0YTQ1</accession>
<proteinExistence type="predicted"/>
<reference evidence="1 2" key="1">
    <citation type="submission" date="2019-09" db="EMBL/GenBank/DDBJ databases">
        <title>Vancomyinc resistant enterococci isolated from farm animals in Switzerland.</title>
        <authorList>
            <person name="Stevens M.J.A."/>
            <person name="Stephan R."/>
            <person name="Morach M."/>
            <person name="Nuesch-Inderbinen M."/>
        </authorList>
    </citation>
    <scope>NUCLEOTIDE SEQUENCE [LARGE SCALE GENOMIC DNA]</scope>
    <source>
        <strain evidence="1 2">GH27</strain>
    </source>
</reference>
<dbReference type="EMBL" id="VYUT01000009">
    <property type="protein sequence ID" value="KAA9205564.1"/>
    <property type="molecule type" value="Genomic_DNA"/>
</dbReference>
<evidence type="ECO:0000313" key="2">
    <source>
        <dbReference type="Proteomes" id="UP000326078"/>
    </source>
</evidence>
<dbReference type="RefSeq" id="WP_151026406.1">
    <property type="nucleotide sequence ID" value="NZ_VYUL01000003.1"/>
</dbReference>
<dbReference type="Proteomes" id="UP000326078">
    <property type="component" value="Unassembled WGS sequence"/>
</dbReference>
<dbReference type="Gene3D" id="2.60.40.3600">
    <property type="match status" value="1"/>
</dbReference>
<gene>
    <name evidence="1" type="ORF">F6X95_07750</name>
</gene>
<comment type="caution">
    <text evidence="1">The sequence shown here is derived from an EMBL/GenBank/DDBJ whole genome shotgun (WGS) entry which is preliminary data.</text>
</comment>
<name>A0A5N0YTQ1_9ENTE</name>
<protein>
    <submittedName>
        <fullName evidence="1">Uncharacterized protein</fullName>
    </submittedName>
</protein>
<organism evidence="1 2">
    <name type="scientific">Enterococcus durans</name>
    <dbReference type="NCBI Taxonomy" id="53345"/>
    <lineage>
        <taxon>Bacteria</taxon>
        <taxon>Bacillati</taxon>
        <taxon>Bacillota</taxon>
        <taxon>Bacilli</taxon>
        <taxon>Lactobacillales</taxon>
        <taxon>Enterococcaceae</taxon>
        <taxon>Enterococcus</taxon>
    </lineage>
</organism>
<evidence type="ECO:0000313" key="1">
    <source>
        <dbReference type="EMBL" id="KAA9205564.1"/>
    </source>
</evidence>
<sequence>MQASENMKSRLITEQLRQILYSDGEQSYIVKTLQPSISQRITLGNTVGSTQKFTVIAPAASTSNGNGNDWISLIASDTEEHDSRYRWMQYGDFRGEPHKYALTNVWIDSMPEGIELMEVTTPSVNNQMVSFTVTIKRTIDTGDTSGSFSLTGDIRLGTTATTGSPDGEPIKNIEDVKYLNATLGRITVDAEDNRKITAEASASTVVLGTNIKEIAYEDFVKNVKLGDEVLTKDKYTVELIGEYATDYLGEKTAKVRVTLKATPTNTTEVDVPVQILWGNSIAYGGLGYVGGDRTTAVFSLHQGSKPKITISQGQSNDNYEIHSYFPGEKYYSFDWFNLKSATDIHMTSDKKGDQSIEAEGQEKKQDALKKWQTQEVSHGDVVRSWVTEHKNHLYVNENREFNGNEAYYEITKNGYQLLNFNKLKITKQSVIHQATKEEMDKAVQSYINTSGHQNIKVVKFMKYPDTSSLKDTEGIIRIAETLASGKTVTYDYTVPFSVVKDNSWIKVKVPTKILFAQISKESGILSPEYEIVNLSERGIKVSINSVIRGTSSELIPELNLHSTNLTNGHKITLVTPNDSNNFPQELGVMTKKMIA</sequence>
<dbReference type="AlphaFoldDB" id="A0A5N0YTQ1"/>